<organism evidence="2 3">
    <name type="scientific">Thorsellia kenyensis</name>
    <dbReference type="NCBI Taxonomy" id="1549888"/>
    <lineage>
        <taxon>Bacteria</taxon>
        <taxon>Pseudomonadati</taxon>
        <taxon>Pseudomonadota</taxon>
        <taxon>Gammaproteobacteria</taxon>
        <taxon>Enterobacterales</taxon>
        <taxon>Thorselliaceae</taxon>
        <taxon>Thorsellia</taxon>
    </lineage>
</organism>
<dbReference type="Pfam" id="PF09933">
    <property type="entry name" value="DUF2165"/>
    <property type="match status" value="1"/>
</dbReference>
<keyword evidence="1" id="KW-1133">Transmembrane helix</keyword>
<sequence length="167" mass="19343">MIVRYSKIIFCLCIALFAFMVAFGNITDYNSNFEFVKHVLSMDTTFEGNVLMYRSITNPTLWTVGYWGIIFGEALTSLLFFIATWQLFRHRNASTKVFSKGKNYVVLGATVAFLVWYLGFMVIGGEWFAMWQSKIWNGQQAAYRFYTSILLVLIYVMQSNDSIEESQ</sequence>
<gene>
    <name evidence="2" type="ORF">ACFFIT_00090</name>
</gene>
<evidence type="ECO:0000313" key="3">
    <source>
        <dbReference type="Proteomes" id="UP001589758"/>
    </source>
</evidence>
<reference evidence="2 3" key="1">
    <citation type="submission" date="2024-09" db="EMBL/GenBank/DDBJ databases">
        <authorList>
            <person name="Sun Q."/>
            <person name="Mori K."/>
        </authorList>
    </citation>
    <scope>NUCLEOTIDE SEQUENCE [LARGE SCALE GENOMIC DNA]</scope>
    <source>
        <strain evidence="2 3">CCM 8545</strain>
    </source>
</reference>
<name>A0ABV6C6D1_9GAMM</name>
<feature type="transmembrane region" description="Helical" evidence="1">
    <location>
        <begin position="141"/>
        <end position="157"/>
    </location>
</feature>
<keyword evidence="1" id="KW-0812">Transmembrane</keyword>
<evidence type="ECO:0000313" key="2">
    <source>
        <dbReference type="EMBL" id="MFC0178518.1"/>
    </source>
</evidence>
<evidence type="ECO:0000256" key="1">
    <source>
        <dbReference type="SAM" id="Phobius"/>
    </source>
</evidence>
<comment type="caution">
    <text evidence="2">The sequence shown here is derived from an EMBL/GenBank/DDBJ whole genome shotgun (WGS) entry which is preliminary data.</text>
</comment>
<dbReference type="RefSeq" id="WP_385875263.1">
    <property type="nucleotide sequence ID" value="NZ_JBHLXE010000002.1"/>
</dbReference>
<keyword evidence="1" id="KW-0472">Membrane</keyword>
<proteinExistence type="predicted"/>
<feature type="transmembrane region" description="Helical" evidence="1">
    <location>
        <begin position="64"/>
        <end position="83"/>
    </location>
</feature>
<dbReference type="InterPro" id="IPR018681">
    <property type="entry name" value="DUF2165_transmembrane"/>
</dbReference>
<dbReference type="EMBL" id="JBHLXE010000002">
    <property type="protein sequence ID" value="MFC0178518.1"/>
    <property type="molecule type" value="Genomic_DNA"/>
</dbReference>
<protein>
    <submittedName>
        <fullName evidence="2">DUF2165 family protein</fullName>
    </submittedName>
</protein>
<feature type="transmembrane region" description="Helical" evidence="1">
    <location>
        <begin position="104"/>
        <end position="129"/>
    </location>
</feature>
<accession>A0ABV6C6D1</accession>
<dbReference type="Proteomes" id="UP001589758">
    <property type="component" value="Unassembled WGS sequence"/>
</dbReference>
<keyword evidence="3" id="KW-1185">Reference proteome</keyword>